<organism evidence="3 4">
    <name type="scientific">Kocuria subflava</name>
    <dbReference type="NCBI Taxonomy" id="1736139"/>
    <lineage>
        <taxon>Bacteria</taxon>
        <taxon>Bacillati</taxon>
        <taxon>Actinomycetota</taxon>
        <taxon>Actinomycetes</taxon>
        <taxon>Micrococcales</taxon>
        <taxon>Micrococcaceae</taxon>
        <taxon>Kocuria</taxon>
    </lineage>
</organism>
<evidence type="ECO:0000256" key="1">
    <source>
        <dbReference type="SAM" id="MobiDB-lite"/>
    </source>
</evidence>
<feature type="transmembrane region" description="Helical" evidence="2">
    <location>
        <begin position="30"/>
        <end position="47"/>
    </location>
</feature>
<gene>
    <name evidence="3" type="ORF">GTW58_09830</name>
</gene>
<protein>
    <submittedName>
        <fullName evidence="3">DUF4229 domain-containing protein</fullName>
    </submittedName>
</protein>
<feature type="compositionally biased region" description="Polar residues" evidence="1">
    <location>
        <begin position="85"/>
        <end position="97"/>
    </location>
</feature>
<accession>A0A846TX57</accession>
<dbReference type="InterPro" id="IPR025323">
    <property type="entry name" value="DUF4229"/>
</dbReference>
<evidence type="ECO:0000313" key="3">
    <source>
        <dbReference type="EMBL" id="NKE10224.1"/>
    </source>
</evidence>
<evidence type="ECO:0000256" key="2">
    <source>
        <dbReference type="SAM" id="Phobius"/>
    </source>
</evidence>
<feature type="region of interest" description="Disordered" evidence="1">
    <location>
        <begin position="80"/>
        <end position="104"/>
    </location>
</feature>
<dbReference type="Pfam" id="PF14012">
    <property type="entry name" value="DUF4229"/>
    <property type="match status" value="1"/>
</dbReference>
<dbReference type="EMBL" id="JAAVUN010000019">
    <property type="protein sequence ID" value="NKE10224.1"/>
    <property type="molecule type" value="Genomic_DNA"/>
</dbReference>
<keyword evidence="4" id="KW-1185">Reference proteome</keyword>
<reference evidence="3 4" key="1">
    <citation type="submission" date="2020-02" db="EMBL/GenBank/DDBJ databases">
        <authorList>
            <person name="Sun Q."/>
        </authorList>
    </citation>
    <scope>NUCLEOTIDE SEQUENCE [LARGE SCALE GENOMIC DNA]</scope>
    <source>
        <strain evidence="3 4">YIM 13062</strain>
    </source>
</reference>
<name>A0A846TX57_9MICC</name>
<keyword evidence="2" id="KW-0812">Transmembrane</keyword>
<dbReference type="AlphaFoldDB" id="A0A846TX57"/>
<dbReference type="Proteomes" id="UP000521379">
    <property type="component" value="Unassembled WGS sequence"/>
</dbReference>
<sequence length="104" mass="11719">MNFLKYSALRLGLLILVFALGLWLRLGILFAGLAAIIIAFAVCYIFFPKLHIAASRDLTRWISRSPKIRKDTLADEDADVEDSYVDSTDQVQINTGESGERRRS</sequence>
<proteinExistence type="predicted"/>
<dbReference type="RefSeq" id="WP_047689208.1">
    <property type="nucleotide sequence ID" value="NZ_JAAVUN010000019.1"/>
</dbReference>
<evidence type="ECO:0000313" key="4">
    <source>
        <dbReference type="Proteomes" id="UP000521379"/>
    </source>
</evidence>
<keyword evidence="2" id="KW-1133">Transmembrane helix</keyword>
<comment type="caution">
    <text evidence="3">The sequence shown here is derived from an EMBL/GenBank/DDBJ whole genome shotgun (WGS) entry which is preliminary data.</text>
</comment>
<feature type="transmembrane region" description="Helical" evidence="2">
    <location>
        <begin position="7"/>
        <end position="24"/>
    </location>
</feature>
<keyword evidence="2" id="KW-0472">Membrane</keyword>